<dbReference type="PROSITE" id="PS50833">
    <property type="entry name" value="BRIX"/>
    <property type="match status" value="1"/>
</dbReference>
<keyword evidence="7" id="KW-0408">Iron</keyword>
<dbReference type="Pfam" id="PF04427">
    <property type="entry name" value="Brix"/>
    <property type="match status" value="1"/>
</dbReference>
<evidence type="ECO:0000313" key="13">
    <source>
        <dbReference type="Proteomes" id="UP000716446"/>
    </source>
</evidence>
<evidence type="ECO:0000256" key="2">
    <source>
        <dbReference type="ARBA" id="ARBA00004604"/>
    </source>
</evidence>
<evidence type="ECO:0000259" key="11">
    <source>
        <dbReference type="PROSITE" id="PS50833"/>
    </source>
</evidence>
<dbReference type="EMBL" id="CAIJEN010000008">
    <property type="protein sequence ID" value="CAD0089774.1"/>
    <property type="molecule type" value="Genomic_DNA"/>
</dbReference>
<dbReference type="GO" id="GO:0016491">
    <property type="term" value="F:oxidoreductase activity"/>
    <property type="evidence" value="ECO:0007669"/>
    <property type="project" value="UniProtKB-KW"/>
</dbReference>
<evidence type="ECO:0000256" key="7">
    <source>
        <dbReference type="ARBA" id="ARBA00023004"/>
    </source>
</evidence>
<dbReference type="InterPro" id="IPR038492">
    <property type="entry name" value="GBBH-like_N_sf"/>
</dbReference>
<evidence type="ECO:0000256" key="9">
    <source>
        <dbReference type="RuleBase" id="RU367086"/>
    </source>
</evidence>
<dbReference type="GO" id="GO:0046872">
    <property type="term" value="F:metal ion binding"/>
    <property type="evidence" value="ECO:0007669"/>
    <property type="project" value="UniProtKB-KW"/>
</dbReference>
<dbReference type="Gene3D" id="3.60.130.10">
    <property type="entry name" value="Clavaminate synthase-like"/>
    <property type="match status" value="1"/>
</dbReference>
<keyword evidence="6" id="KW-0560">Oxidoreductase</keyword>
<dbReference type="GO" id="GO:0000027">
    <property type="term" value="P:ribosomal large subunit assembly"/>
    <property type="evidence" value="ECO:0007669"/>
    <property type="project" value="InterPro"/>
</dbReference>
<evidence type="ECO:0000256" key="6">
    <source>
        <dbReference type="ARBA" id="ARBA00023002"/>
    </source>
</evidence>
<dbReference type="Proteomes" id="UP000716446">
    <property type="component" value="Unassembled WGS sequence"/>
</dbReference>
<name>A0A9N8PD06_9PEZI</name>
<dbReference type="Pfam" id="PF02668">
    <property type="entry name" value="TauD"/>
    <property type="match status" value="1"/>
</dbReference>
<feature type="compositionally biased region" description="Low complexity" evidence="10">
    <location>
        <begin position="67"/>
        <end position="78"/>
    </location>
</feature>
<feature type="domain" description="Brix" evidence="11">
    <location>
        <begin position="641"/>
        <end position="855"/>
    </location>
</feature>
<comment type="similarity">
    <text evidence="3">Belongs to the gamma-BBH/TMLD family.</text>
</comment>
<evidence type="ECO:0000256" key="10">
    <source>
        <dbReference type="SAM" id="MobiDB-lite"/>
    </source>
</evidence>
<gene>
    <name evidence="12" type="ORF">AWRI4619_LOCUS5845</name>
</gene>
<proteinExistence type="inferred from homology"/>
<dbReference type="InterPro" id="IPR007109">
    <property type="entry name" value="Brix"/>
</dbReference>
<protein>
    <recommendedName>
        <fullName evidence="9">Ribosome production factor 2 homolog</fullName>
    </recommendedName>
    <alternativeName>
        <fullName evidence="9">Ribosome biogenesis protein RPF2 homolog</fullName>
    </alternativeName>
</protein>
<sequence length="938" mass="106727">MSAAVRPTAAILRRARHVPVTQCLARRWQTSAAKPASYDEMLDLMEQEYPDLNKPRNDPPRTPESPQPEQSAQQQIFQSEDEDDRQRRCSSITPIQAHKETLPGSQRRTGTDEYKPRRVPPPVYKPSPDQVDNHTLPEQTAIHRSQPPLEQSEQSRPLTEPSEQSQAPQRTLDLATIAPEASPTLIAELNPESKDIEAEKTSTKARIKPRTTPSPVAPEPLRNPSTRTNPTARVATEELLSNTNFNPLETVKIRGKIFDNIFLRDSCTCSQCVDISTRQKRFDSADIPSNIRIRSLDSGSGPDSDTVITWKHDVHGFGPDHVTRLSNKRLVRSTLYPKTHEHTGGKWAWNKSVLEERMVDFDYNEYMSDEKVLFRMLEQLQMFGLVFIKNLPEAESSVIQTANRIGPLKNTFYGETWDVRSVSNAKNVAYTDVHLGFHMDLLYMQQPPRLQLLHCLRASDQGGVSLFSDAYRSMQAVYDMDQAAFEALCETPVNFHYDNDNHHYFRSRRTFQLREGINKLPGRLHGVWNFMEAVNWAPPFQAPFNHTKGDVAFAKSIRAWHEAAQIFRNMTEMKENIYSRQMAPGECVVFDNRRVLHARTAFAGGERWLRGAYLDDDPKPKNARSKRALEKKAPQLHENAKMTLFLRYTSCSEIVQLCMGDLHSLKRPLAQKFTKKNDIHPFEDPSSLEFFAEKNDCSLMVFGSHSKKRPHTVTFVRFFDHKVLEMLELHVDVDTFRTISQFKSAKARVGLKPLVSFSGTAFDSPVSNTYTMAKSLLLDFFKGEDTNNVDVEGLQYMVHISVPEEEDAQPAPKICLRTYMISTKKSGQSLPRVEVEEMGPRVDFRVGRVKEADVDMMKAAMKKPKGLESKKNIETDIIGDKVGRIHLGKQDLNDMQTRKMKGLKRSRDDDTEGGPVVSDDEGEDVETDGGVEIKKIRV</sequence>
<feature type="compositionally biased region" description="Basic and acidic residues" evidence="10">
    <location>
        <begin position="51"/>
        <end position="61"/>
    </location>
</feature>
<feature type="region of interest" description="Disordered" evidence="10">
    <location>
        <begin position="890"/>
        <end position="932"/>
    </location>
</feature>
<keyword evidence="5" id="KW-0479">Metal-binding</keyword>
<reference evidence="12" key="1">
    <citation type="submission" date="2020-06" db="EMBL/GenBank/DDBJ databases">
        <authorList>
            <person name="Onetto C."/>
        </authorList>
    </citation>
    <scope>NUCLEOTIDE SEQUENCE</scope>
</reference>
<organism evidence="12 13">
    <name type="scientific">Aureobasidium vineae</name>
    <dbReference type="NCBI Taxonomy" id="2773715"/>
    <lineage>
        <taxon>Eukaryota</taxon>
        <taxon>Fungi</taxon>
        <taxon>Dikarya</taxon>
        <taxon>Ascomycota</taxon>
        <taxon>Pezizomycotina</taxon>
        <taxon>Dothideomycetes</taxon>
        <taxon>Dothideomycetidae</taxon>
        <taxon>Dothideales</taxon>
        <taxon>Saccotheciaceae</taxon>
        <taxon>Aureobasidium</taxon>
    </lineage>
</organism>
<feature type="region of interest" description="Disordered" evidence="10">
    <location>
        <begin position="44"/>
        <end position="170"/>
    </location>
</feature>
<keyword evidence="13" id="KW-1185">Reference proteome</keyword>
<comment type="cofactor">
    <cofactor evidence="1">
        <name>Fe(2+)</name>
        <dbReference type="ChEBI" id="CHEBI:29033"/>
    </cofactor>
</comment>
<dbReference type="InterPro" id="IPR042098">
    <property type="entry name" value="TauD-like_sf"/>
</dbReference>
<dbReference type="AlphaFoldDB" id="A0A9N8PD06"/>
<comment type="similarity">
    <text evidence="4 9">Belongs to the RPF2 family.</text>
</comment>
<evidence type="ECO:0000256" key="1">
    <source>
        <dbReference type="ARBA" id="ARBA00001954"/>
    </source>
</evidence>
<dbReference type="SUPFAM" id="SSF51197">
    <property type="entry name" value="Clavaminate synthase-like"/>
    <property type="match status" value="1"/>
</dbReference>
<dbReference type="CDD" id="cd00250">
    <property type="entry name" value="CAS_like"/>
    <property type="match status" value="1"/>
</dbReference>
<accession>A0A9N8PD06</accession>
<evidence type="ECO:0000313" key="12">
    <source>
        <dbReference type="EMBL" id="CAD0089774.1"/>
    </source>
</evidence>
<evidence type="ECO:0000256" key="5">
    <source>
        <dbReference type="ARBA" id="ARBA00022723"/>
    </source>
</evidence>
<dbReference type="GO" id="GO:0000463">
    <property type="term" value="P:maturation of LSU-rRNA from tricistronic rRNA transcript (SSU-rRNA, 5.8S rRNA, LSU-rRNA)"/>
    <property type="evidence" value="ECO:0007669"/>
    <property type="project" value="TreeGrafter"/>
</dbReference>
<feature type="region of interest" description="Disordered" evidence="10">
    <location>
        <begin position="183"/>
        <end position="229"/>
    </location>
</feature>
<comment type="caution">
    <text evidence="12">The sequence shown here is derived from an EMBL/GenBank/DDBJ whole genome shotgun (WGS) entry which is preliminary data.</text>
</comment>
<evidence type="ECO:0000256" key="3">
    <source>
        <dbReference type="ARBA" id="ARBA00008654"/>
    </source>
</evidence>
<feature type="compositionally biased region" description="Polar residues" evidence="10">
    <location>
        <begin position="148"/>
        <end position="169"/>
    </location>
</feature>
<dbReference type="InterPro" id="IPR003819">
    <property type="entry name" value="TauD/TfdA-like"/>
</dbReference>
<feature type="compositionally biased region" description="Basic and acidic residues" evidence="10">
    <location>
        <begin position="191"/>
        <end position="202"/>
    </location>
</feature>
<keyword evidence="8 9" id="KW-0539">Nucleus</keyword>
<dbReference type="Gene3D" id="3.30.2020.30">
    <property type="match status" value="1"/>
</dbReference>
<dbReference type="GO" id="GO:0019843">
    <property type="term" value="F:rRNA binding"/>
    <property type="evidence" value="ECO:0007669"/>
    <property type="project" value="UniProtKB-UniRule"/>
</dbReference>
<dbReference type="GO" id="GO:0005730">
    <property type="term" value="C:nucleolus"/>
    <property type="evidence" value="ECO:0007669"/>
    <property type="project" value="UniProtKB-SubCell"/>
</dbReference>
<dbReference type="PANTHER" id="PTHR12728:SF0">
    <property type="entry name" value="RIBOSOME PRODUCTION FACTOR 2 HOMOLOG"/>
    <property type="match status" value="1"/>
</dbReference>
<dbReference type="InterPro" id="IPR039770">
    <property type="entry name" value="Rpf2"/>
</dbReference>
<dbReference type="SMART" id="SM00879">
    <property type="entry name" value="Brix"/>
    <property type="match status" value="1"/>
</dbReference>
<evidence type="ECO:0000256" key="4">
    <source>
        <dbReference type="ARBA" id="ARBA00010782"/>
    </source>
</evidence>
<evidence type="ECO:0000256" key="8">
    <source>
        <dbReference type="ARBA" id="ARBA00023242"/>
    </source>
</evidence>
<dbReference type="PANTHER" id="PTHR12728">
    <property type="entry name" value="BRIX DOMAIN CONTAINING PROTEIN"/>
    <property type="match status" value="1"/>
</dbReference>
<comment type="subcellular location">
    <subcellularLocation>
        <location evidence="2 9">Nucleus</location>
        <location evidence="2 9">Nucleolus</location>
    </subcellularLocation>
</comment>
<feature type="compositionally biased region" description="Acidic residues" evidence="10">
    <location>
        <begin position="918"/>
        <end position="929"/>
    </location>
</feature>